<dbReference type="InterPro" id="IPR005119">
    <property type="entry name" value="LysR_subst-bd"/>
</dbReference>
<evidence type="ECO:0000259" key="5">
    <source>
        <dbReference type="PROSITE" id="PS50931"/>
    </source>
</evidence>
<keyword evidence="4" id="KW-0804">Transcription</keyword>
<keyword evidence="3 6" id="KW-0238">DNA-binding</keyword>
<evidence type="ECO:0000313" key="7">
    <source>
        <dbReference type="Proteomes" id="UP000570361"/>
    </source>
</evidence>
<organism evidence="6 7">
    <name type="scientific">Paenibacillus phyllosphaerae</name>
    <dbReference type="NCBI Taxonomy" id="274593"/>
    <lineage>
        <taxon>Bacteria</taxon>
        <taxon>Bacillati</taxon>
        <taxon>Bacillota</taxon>
        <taxon>Bacilli</taxon>
        <taxon>Bacillales</taxon>
        <taxon>Paenibacillaceae</taxon>
        <taxon>Paenibacillus</taxon>
    </lineage>
</organism>
<dbReference type="RefSeq" id="WP_183598592.1">
    <property type="nucleotide sequence ID" value="NZ_JACHXK010000002.1"/>
</dbReference>
<comment type="caution">
    <text evidence="6">The sequence shown here is derived from an EMBL/GenBank/DDBJ whole genome shotgun (WGS) entry which is preliminary data.</text>
</comment>
<comment type="similarity">
    <text evidence="1">Belongs to the LysR transcriptional regulatory family.</text>
</comment>
<dbReference type="SUPFAM" id="SSF46785">
    <property type="entry name" value="Winged helix' DNA-binding domain"/>
    <property type="match status" value="1"/>
</dbReference>
<dbReference type="PROSITE" id="PS50931">
    <property type="entry name" value="HTH_LYSR"/>
    <property type="match status" value="1"/>
</dbReference>
<dbReference type="PANTHER" id="PTHR30126">
    <property type="entry name" value="HTH-TYPE TRANSCRIPTIONAL REGULATOR"/>
    <property type="match status" value="1"/>
</dbReference>
<gene>
    <name evidence="6" type="ORF">FHS18_001559</name>
</gene>
<dbReference type="AlphaFoldDB" id="A0A7W5AVP2"/>
<dbReference type="GO" id="GO:0003700">
    <property type="term" value="F:DNA-binding transcription factor activity"/>
    <property type="evidence" value="ECO:0007669"/>
    <property type="project" value="InterPro"/>
</dbReference>
<feature type="domain" description="HTH lysR-type" evidence="5">
    <location>
        <begin position="1"/>
        <end position="58"/>
    </location>
</feature>
<evidence type="ECO:0000256" key="1">
    <source>
        <dbReference type="ARBA" id="ARBA00009437"/>
    </source>
</evidence>
<sequence length="303" mass="32558">MNLYALTIFHHVAALGSVTKAAEQLMISQPAVTAHVRKLSAELGLTLLAPSGRGVLLTEAGQRVAAHARRIVALEEEVARDLNDYRSGAVGTLRIAATSLPANVLLPRQLARFRSEHPQVKIEVNTSNAHRALEALLHYRVDLAVIGGSSQLEREGLIQVELLRDEQWFIVSADHPLAGQTTPLAELIREPFIVRESGSAARQQLEGICRARASNLPDGVLQVSGITETIEAVAAGFGAAFVSSLEASSAVARGEAARVHVPDAGAVNPIMLVMREKDWLPPAAGHFAKQLQVCDWKEVLRGV</sequence>
<dbReference type="EMBL" id="JACHXK010000002">
    <property type="protein sequence ID" value="MBB3109507.1"/>
    <property type="molecule type" value="Genomic_DNA"/>
</dbReference>
<evidence type="ECO:0000256" key="4">
    <source>
        <dbReference type="ARBA" id="ARBA00023163"/>
    </source>
</evidence>
<evidence type="ECO:0000256" key="2">
    <source>
        <dbReference type="ARBA" id="ARBA00023015"/>
    </source>
</evidence>
<proteinExistence type="inferred from homology"/>
<dbReference type="Gene3D" id="1.10.10.10">
    <property type="entry name" value="Winged helix-like DNA-binding domain superfamily/Winged helix DNA-binding domain"/>
    <property type="match status" value="1"/>
</dbReference>
<name>A0A7W5AVP2_9BACL</name>
<dbReference type="InterPro" id="IPR036390">
    <property type="entry name" value="WH_DNA-bd_sf"/>
</dbReference>
<dbReference type="Pfam" id="PF03466">
    <property type="entry name" value="LysR_substrate"/>
    <property type="match status" value="1"/>
</dbReference>
<dbReference type="Gene3D" id="3.40.190.10">
    <property type="entry name" value="Periplasmic binding protein-like II"/>
    <property type="match status" value="2"/>
</dbReference>
<reference evidence="6 7" key="1">
    <citation type="submission" date="2020-08" db="EMBL/GenBank/DDBJ databases">
        <title>Genomic Encyclopedia of Type Strains, Phase III (KMG-III): the genomes of soil and plant-associated and newly described type strains.</title>
        <authorList>
            <person name="Whitman W."/>
        </authorList>
    </citation>
    <scope>NUCLEOTIDE SEQUENCE [LARGE SCALE GENOMIC DNA]</scope>
    <source>
        <strain evidence="6 7">CECT 5862</strain>
    </source>
</reference>
<dbReference type="Pfam" id="PF00126">
    <property type="entry name" value="HTH_1"/>
    <property type="match status" value="1"/>
</dbReference>
<keyword evidence="7" id="KW-1185">Reference proteome</keyword>
<dbReference type="SUPFAM" id="SSF53850">
    <property type="entry name" value="Periplasmic binding protein-like II"/>
    <property type="match status" value="1"/>
</dbReference>
<dbReference type="Proteomes" id="UP000570361">
    <property type="component" value="Unassembled WGS sequence"/>
</dbReference>
<dbReference type="GO" id="GO:0000976">
    <property type="term" value="F:transcription cis-regulatory region binding"/>
    <property type="evidence" value="ECO:0007669"/>
    <property type="project" value="TreeGrafter"/>
</dbReference>
<dbReference type="PRINTS" id="PR00039">
    <property type="entry name" value="HTHLYSR"/>
</dbReference>
<keyword evidence="2" id="KW-0805">Transcription regulation</keyword>
<dbReference type="PANTHER" id="PTHR30126:SF40">
    <property type="entry name" value="HTH-TYPE TRANSCRIPTIONAL REGULATOR GLTR"/>
    <property type="match status" value="1"/>
</dbReference>
<evidence type="ECO:0000256" key="3">
    <source>
        <dbReference type="ARBA" id="ARBA00023125"/>
    </source>
</evidence>
<dbReference type="InterPro" id="IPR036388">
    <property type="entry name" value="WH-like_DNA-bd_sf"/>
</dbReference>
<evidence type="ECO:0000313" key="6">
    <source>
        <dbReference type="EMBL" id="MBB3109507.1"/>
    </source>
</evidence>
<dbReference type="InterPro" id="IPR000847">
    <property type="entry name" value="LysR_HTH_N"/>
</dbReference>
<accession>A0A7W5AVP2</accession>
<protein>
    <submittedName>
        <fullName evidence="6">DNA-binding transcriptional LysR family regulator</fullName>
    </submittedName>
</protein>